<dbReference type="InterPro" id="IPR002048">
    <property type="entry name" value="EF_hand_dom"/>
</dbReference>
<dbReference type="OMA" id="QLMHEPN"/>
<dbReference type="Gene3D" id="1.10.238.10">
    <property type="entry name" value="EF-hand"/>
    <property type="match status" value="2"/>
</dbReference>
<keyword evidence="3" id="KW-1185">Reference proteome</keyword>
<dbReference type="AlphaFoldDB" id="B4QEJ5"/>
<dbReference type="OrthoDB" id="10260307at2759"/>
<sequence>MHLLLLARHPVRQRNTSVFLTRQPVDLGEMVMGQYDGLHELPNGPLYGVNNDLEKRISDAFCVFDHHGDKFIDVREVGTVLRLLGCVPPRRKSTKMEPAPPEKILQAFKILDPENKGYLTKESFGKLMMEEGEPFTQEEMDEMWPVAIDPISGHIPYEFYLNQLMVYL</sequence>
<dbReference type="SUPFAM" id="SSF47473">
    <property type="entry name" value="EF-hand"/>
    <property type="match status" value="1"/>
</dbReference>
<evidence type="ECO:0000313" key="2">
    <source>
        <dbReference type="EMBL" id="EDX07869.1"/>
    </source>
</evidence>
<evidence type="ECO:0000259" key="1">
    <source>
        <dbReference type="PROSITE" id="PS50222"/>
    </source>
</evidence>
<proteinExistence type="predicted"/>
<dbReference type="GO" id="GO:0005509">
    <property type="term" value="F:calcium ion binding"/>
    <property type="evidence" value="ECO:0007669"/>
    <property type="project" value="InterPro"/>
</dbReference>
<dbReference type="EMBL" id="CM000362">
    <property type="protein sequence ID" value="EDX07869.1"/>
    <property type="molecule type" value="Genomic_DNA"/>
</dbReference>
<reference evidence="2 3" key="1">
    <citation type="journal article" date="2007" name="Nature">
        <title>Evolution of genes and genomes on the Drosophila phylogeny.</title>
        <authorList>
            <consortium name="Drosophila 12 Genomes Consortium"/>
            <person name="Clark A.G."/>
            <person name="Eisen M.B."/>
            <person name="Smith D.R."/>
            <person name="Bergman C.M."/>
            <person name="Oliver B."/>
            <person name="Markow T.A."/>
            <person name="Kaufman T.C."/>
            <person name="Kellis M."/>
            <person name="Gelbart W."/>
            <person name="Iyer V.N."/>
            <person name="Pollard D.A."/>
            <person name="Sackton T.B."/>
            <person name="Larracuente A.M."/>
            <person name="Singh N.D."/>
            <person name="Abad J.P."/>
            <person name="Abt D.N."/>
            <person name="Adryan B."/>
            <person name="Aguade M."/>
            <person name="Akashi H."/>
            <person name="Anderson W.W."/>
            <person name="Aquadro C.F."/>
            <person name="Ardell D.H."/>
            <person name="Arguello R."/>
            <person name="Artieri C.G."/>
            <person name="Barbash D.A."/>
            <person name="Barker D."/>
            <person name="Barsanti P."/>
            <person name="Batterham P."/>
            <person name="Batzoglou S."/>
            <person name="Begun D."/>
            <person name="Bhutkar A."/>
            <person name="Blanco E."/>
            <person name="Bosak S.A."/>
            <person name="Bradley R.K."/>
            <person name="Brand A.D."/>
            <person name="Brent M.R."/>
            <person name="Brooks A.N."/>
            <person name="Brown R.H."/>
            <person name="Butlin R.K."/>
            <person name="Caggese C."/>
            <person name="Calvi B.R."/>
            <person name="Bernardo de Carvalho A."/>
            <person name="Caspi A."/>
            <person name="Castrezana S."/>
            <person name="Celniker S.E."/>
            <person name="Chang J.L."/>
            <person name="Chapple C."/>
            <person name="Chatterji S."/>
            <person name="Chinwalla A."/>
            <person name="Civetta A."/>
            <person name="Clifton S.W."/>
            <person name="Comeron J.M."/>
            <person name="Costello J.C."/>
            <person name="Coyne J.A."/>
            <person name="Daub J."/>
            <person name="David R.G."/>
            <person name="Delcher A.L."/>
            <person name="Delehaunty K."/>
            <person name="Do C.B."/>
            <person name="Ebling H."/>
            <person name="Edwards K."/>
            <person name="Eickbush T."/>
            <person name="Evans J.D."/>
            <person name="Filipski A."/>
            <person name="Findeiss S."/>
            <person name="Freyhult E."/>
            <person name="Fulton L."/>
            <person name="Fulton R."/>
            <person name="Garcia A.C."/>
            <person name="Gardiner A."/>
            <person name="Garfield D.A."/>
            <person name="Garvin B.E."/>
            <person name="Gibson G."/>
            <person name="Gilbert D."/>
            <person name="Gnerre S."/>
            <person name="Godfrey J."/>
            <person name="Good R."/>
            <person name="Gotea V."/>
            <person name="Gravely B."/>
            <person name="Greenberg A.J."/>
            <person name="Griffiths-Jones S."/>
            <person name="Gross S."/>
            <person name="Guigo R."/>
            <person name="Gustafson E.A."/>
            <person name="Haerty W."/>
            <person name="Hahn M.W."/>
            <person name="Halligan D.L."/>
            <person name="Halpern A.L."/>
            <person name="Halter G.M."/>
            <person name="Han M.V."/>
            <person name="Heger A."/>
            <person name="Hillier L."/>
            <person name="Hinrichs A.S."/>
            <person name="Holmes I."/>
            <person name="Hoskins R.A."/>
            <person name="Hubisz M.J."/>
            <person name="Hultmark D."/>
            <person name="Huntley M.A."/>
            <person name="Jaffe D.B."/>
            <person name="Jagadeeshan S."/>
            <person name="Jeck W.R."/>
            <person name="Johnson J."/>
            <person name="Jones C.D."/>
            <person name="Jordan W.C."/>
            <person name="Karpen G.H."/>
            <person name="Kataoka E."/>
            <person name="Keightley P.D."/>
            <person name="Kheradpour P."/>
            <person name="Kirkness E.F."/>
            <person name="Koerich L.B."/>
            <person name="Kristiansen K."/>
            <person name="Kudrna D."/>
            <person name="Kulathinal R.J."/>
            <person name="Kumar S."/>
            <person name="Kwok R."/>
            <person name="Lander E."/>
            <person name="Langley C.H."/>
            <person name="Lapoint R."/>
            <person name="Lazzaro B.P."/>
            <person name="Lee S.J."/>
            <person name="Levesque L."/>
            <person name="Li R."/>
            <person name="Lin C.F."/>
            <person name="Lin M.F."/>
            <person name="Lindblad-Toh K."/>
            <person name="Llopart A."/>
            <person name="Long M."/>
            <person name="Low L."/>
            <person name="Lozovsky E."/>
            <person name="Lu J."/>
            <person name="Luo M."/>
            <person name="Machado C.A."/>
            <person name="Makalowski W."/>
            <person name="Marzo M."/>
            <person name="Matsuda M."/>
            <person name="Matzkin L."/>
            <person name="McAllister B."/>
            <person name="McBride C.S."/>
            <person name="McKernan B."/>
            <person name="McKernan K."/>
            <person name="Mendez-Lago M."/>
            <person name="Minx P."/>
            <person name="Mollenhauer M.U."/>
            <person name="Montooth K."/>
            <person name="Mount S.M."/>
            <person name="Mu X."/>
            <person name="Myers E."/>
            <person name="Negre B."/>
            <person name="Newfeld S."/>
            <person name="Nielsen R."/>
            <person name="Noor M.A."/>
            <person name="O'Grady P."/>
            <person name="Pachter L."/>
            <person name="Papaceit M."/>
            <person name="Parisi M.J."/>
            <person name="Parisi M."/>
            <person name="Parts L."/>
            <person name="Pedersen J.S."/>
            <person name="Pesole G."/>
            <person name="Phillippy A.M."/>
            <person name="Ponting C.P."/>
            <person name="Pop M."/>
            <person name="Porcelli D."/>
            <person name="Powell J.R."/>
            <person name="Prohaska S."/>
            <person name="Pruitt K."/>
            <person name="Puig M."/>
            <person name="Quesneville H."/>
            <person name="Ram K.R."/>
            <person name="Rand D."/>
            <person name="Rasmussen M.D."/>
            <person name="Reed L.K."/>
            <person name="Reenan R."/>
            <person name="Reily A."/>
            <person name="Remington K.A."/>
            <person name="Rieger T.T."/>
            <person name="Ritchie M.G."/>
            <person name="Robin C."/>
            <person name="Rogers Y.H."/>
            <person name="Rohde C."/>
            <person name="Rozas J."/>
            <person name="Rubenfield M.J."/>
            <person name="Ruiz A."/>
            <person name="Russo S."/>
            <person name="Salzberg S.L."/>
            <person name="Sanchez-Gracia A."/>
            <person name="Saranga D.J."/>
            <person name="Sato H."/>
            <person name="Schaeffer S.W."/>
            <person name="Schatz M.C."/>
            <person name="Schlenke T."/>
            <person name="Schwartz R."/>
            <person name="Segarra C."/>
            <person name="Singh R.S."/>
            <person name="Sirot L."/>
            <person name="Sirota M."/>
            <person name="Sisneros N.B."/>
            <person name="Smith C.D."/>
            <person name="Smith T.F."/>
            <person name="Spieth J."/>
            <person name="Stage D.E."/>
            <person name="Stark A."/>
            <person name="Stephan W."/>
            <person name="Strausberg R.L."/>
            <person name="Strempel S."/>
            <person name="Sturgill D."/>
            <person name="Sutton G."/>
            <person name="Sutton G.G."/>
            <person name="Tao W."/>
            <person name="Teichmann S."/>
            <person name="Tobari Y.N."/>
            <person name="Tomimura Y."/>
            <person name="Tsolas J.M."/>
            <person name="Valente V.L."/>
            <person name="Venter E."/>
            <person name="Venter J.C."/>
            <person name="Vicario S."/>
            <person name="Vieira F.G."/>
            <person name="Vilella A.J."/>
            <person name="Villasante A."/>
            <person name="Walenz B."/>
            <person name="Wang J."/>
            <person name="Wasserman M."/>
            <person name="Watts T."/>
            <person name="Wilson D."/>
            <person name="Wilson R.K."/>
            <person name="Wing R.A."/>
            <person name="Wolfner M.F."/>
            <person name="Wong A."/>
            <person name="Wong G.K."/>
            <person name="Wu C.I."/>
            <person name="Wu G."/>
            <person name="Yamamoto D."/>
            <person name="Yang H.P."/>
            <person name="Yang S.P."/>
            <person name="Yorke J.A."/>
            <person name="Yoshida K."/>
            <person name="Zdobnov E."/>
            <person name="Zhang P."/>
            <person name="Zhang Y."/>
            <person name="Zimin A.V."/>
            <person name="Baldwin J."/>
            <person name="Abdouelleil A."/>
            <person name="Abdulkadir J."/>
            <person name="Abebe A."/>
            <person name="Abera B."/>
            <person name="Abreu J."/>
            <person name="Acer S.C."/>
            <person name="Aftuck L."/>
            <person name="Alexander A."/>
            <person name="An P."/>
            <person name="Anderson E."/>
            <person name="Anderson S."/>
            <person name="Arachi H."/>
            <person name="Azer M."/>
            <person name="Bachantsang P."/>
            <person name="Barry A."/>
            <person name="Bayul T."/>
            <person name="Berlin A."/>
            <person name="Bessette D."/>
            <person name="Bloom T."/>
            <person name="Blye J."/>
            <person name="Boguslavskiy L."/>
            <person name="Bonnet C."/>
            <person name="Boukhgalter B."/>
            <person name="Bourzgui I."/>
            <person name="Brown A."/>
            <person name="Cahill P."/>
            <person name="Channer S."/>
            <person name="Cheshatsang Y."/>
            <person name="Chuda L."/>
            <person name="Citroen M."/>
            <person name="Collymore A."/>
            <person name="Cooke P."/>
            <person name="Costello M."/>
            <person name="D'Aco K."/>
            <person name="Daza R."/>
            <person name="De Haan G."/>
            <person name="DeGray S."/>
            <person name="DeMaso C."/>
            <person name="Dhargay N."/>
            <person name="Dooley K."/>
            <person name="Dooley E."/>
            <person name="Doricent M."/>
            <person name="Dorje P."/>
            <person name="Dorjee K."/>
            <person name="Dupes A."/>
            <person name="Elong R."/>
            <person name="Falk J."/>
            <person name="Farina A."/>
            <person name="Faro S."/>
            <person name="Ferguson D."/>
            <person name="Fisher S."/>
            <person name="Foley C.D."/>
            <person name="Franke A."/>
            <person name="Friedrich D."/>
            <person name="Gadbois L."/>
            <person name="Gearin G."/>
            <person name="Gearin C.R."/>
            <person name="Giannoukos G."/>
            <person name="Goode T."/>
            <person name="Graham J."/>
            <person name="Grandbois E."/>
            <person name="Grewal S."/>
            <person name="Gyaltsen K."/>
            <person name="Hafez N."/>
            <person name="Hagos B."/>
            <person name="Hall J."/>
            <person name="Henson C."/>
            <person name="Hollinger A."/>
            <person name="Honan T."/>
            <person name="Huard M.D."/>
            <person name="Hughes L."/>
            <person name="Hurhula B."/>
            <person name="Husby M.E."/>
            <person name="Kamat A."/>
            <person name="Kanga B."/>
            <person name="Kashin S."/>
            <person name="Khazanovich D."/>
            <person name="Kisner P."/>
            <person name="Lance K."/>
            <person name="Lara M."/>
            <person name="Lee W."/>
            <person name="Lennon N."/>
            <person name="Letendre F."/>
            <person name="LeVine R."/>
            <person name="Lipovsky A."/>
            <person name="Liu X."/>
            <person name="Liu J."/>
            <person name="Liu S."/>
            <person name="Lokyitsang T."/>
            <person name="Lokyitsang Y."/>
            <person name="Lubonja R."/>
            <person name="Lui A."/>
            <person name="MacDonald P."/>
            <person name="Magnisalis V."/>
            <person name="Maru K."/>
            <person name="Matthews C."/>
            <person name="McCusker W."/>
            <person name="McDonough S."/>
            <person name="Mehta T."/>
            <person name="Meldrim J."/>
            <person name="Meneus L."/>
            <person name="Mihai O."/>
            <person name="Mihalev A."/>
            <person name="Mihova T."/>
            <person name="Mittelman R."/>
            <person name="Mlenga V."/>
            <person name="Montmayeur A."/>
            <person name="Mulrain L."/>
            <person name="Navidi A."/>
            <person name="Naylor J."/>
            <person name="Negash T."/>
            <person name="Nguyen T."/>
            <person name="Nguyen N."/>
            <person name="Nicol R."/>
            <person name="Norbu C."/>
            <person name="Norbu N."/>
            <person name="Novod N."/>
            <person name="O'Neill B."/>
            <person name="Osman S."/>
            <person name="Markiewicz E."/>
            <person name="Oyono O.L."/>
            <person name="Patti C."/>
            <person name="Phunkhang P."/>
            <person name="Pierre F."/>
            <person name="Priest M."/>
            <person name="Raghuraman S."/>
            <person name="Rege F."/>
            <person name="Reyes R."/>
            <person name="Rise C."/>
            <person name="Rogov P."/>
            <person name="Ross K."/>
            <person name="Ryan E."/>
            <person name="Settipalli S."/>
            <person name="Shea T."/>
            <person name="Sherpa N."/>
            <person name="Shi L."/>
            <person name="Shih D."/>
            <person name="Sparrow T."/>
            <person name="Spaulding J."/>
            <person name="Stalker J."/>
            <person name="Stange-Thomann N."/>
            <person name="Stavropoulos S."/>
            <person name="Stone C."/>
            <person name="Strader C."/>
            <person name="Tesfaye S."/>
            <person name="Thomson T."/>
            <person name="Thoulutsang Y."/>
            <person name="Thoulutsang D."/>
            <person name="Topham K."/>
            <person name="Topping I."/>
            <person name="Tsamla T."/>
            <person name="Vassiliev H."/>
            <person name="Vo A."/>
            <person name="Wangchuk T."/>
            <person name="Wangdi T."/>
            <person name="Weiand M."/>
            <person name="Wilkinson J."/>
            <person name="Wilson A."/>
            <person name="Yadav S."/>
            <person name="Young G."/>
            <person name="Yu Q."/>
            <person name="Zembek L."/>
            <person name="Zhong D."/>
            <person name="Zimmer A."/>
            <person name="Zwirko Z."/>
            <person name="Jaffe D.B."/>
            <person name="Alvarez P."/>
            <person name="Brockman W."/>
            <person name="Butler J."/>
            <person name="Chin C."/>
            <person name="Gnerre S."/>
            <person name="Grabherr M."/>
            <person name="Kleber M."/>
            <person name="Mauceli E."/>
            <person name="MacCallum I."/>
        </authorList>
    </citation>
    <scope>NUCLEOTIDE SEQUENCE [LARGE SCALE GENOMIC DNA]</scope>
    <source>
        <strain evidence="3">white501</strain>
    </source>
</reference>
<evidence type="ECO:0000313" key="3">
    <source>
        <dbReference type="Proteomes" id="UP000000304"/>
    </source>
</evidence>
<accession>B4QEJ5</accession>
<dbReference type="PANTHER" id="PTHR46763">
    <property type="entry name" value="DYNEIN REGULATORY COMPLEX PROTEIN 8"/>
    <property type="match status" value="1"/>
</dbReference>
<dbReference type="InterPro" id="IPR011992">
    <property type="entry name" value="EF-hand-dom_pair"/>
</dbReference>
<protein>
    <submittedName>
        <fullName evidence="2">GD11492</fullName>
    </submittedName>
</protein>
<gene>
    <name evidence="2" type="primary">Dsim\GD11492</name>
    <name evidence="2" type="ORF">Dsim_GD11492</name>
</gene>
<dbReference type="SMART" id="SM00054">
    <property type="entry name" value="EFh"/>
    <property type="match status" value="2"/>
</dbReference>
<dbReference type="Proteomes" id="UP000000304">
    <property type="component" value="Chromosome 2R"/>
</dbReference>
<dbReference type="PANTHER" id="PTHR46763:SF1">
    <property type="entry name" value="DYNEIN REGULATORY COMPLEX PROTEIN 8"/>
    <property type="match status" value="1"/>
</dbReference>
<dbReference type="STRING" id="7240.B4QEJ5"/>
<dbReference type="PhylomeDB" id="B4QEJ5"/>
<dbReference type="PROSITE" id="PS50222">
    <property type="entry name" value="EF_HAND_2"/>
    <property type="match status" value="2"/>
</dbReference>
<dbReference type="SMR" id="B4QEJ5"/>
<dbReference type="HOGENOM" id="CLU_1588228_0_0_1"/>
<feature type="domain" description="EF-hand" evidence="1">
    <location>
        <begin position="99"/>
        <end position="134"/>
    </location>
</feature>
<organism evidence="2 3">
    <name type="scientific">Drosophila simulans</name>
    <name type="common">Fruit fly</name>
    <dbReference type="NCBI Taxonomy" id="7240"/>
    <lineage>
        <taxon>Eukaryota</taxon>
        <taxon>Metazoa</taxon>
        <taxon>Ecdysozoa</taxon>
        <taxon>Arthropoda</taxon>
        <taxon>Hexapoda</taxon>
        <taxon>Insecta</taxon>
        <taxon>Pterygota</taxon>
        <taxon>Neoptera</taxon>
        <taxon>Endopterygota</taxon>
        <taxon>Diptera</taxon>
        <taxon>Brachycera</taxon>
        <taxon>Muscomorpha</taxon>
        <taxon>Ephydroidea</taxon>
        <taxon>Drosophilidae</taxon>
        <taxon>Drosophila</taxon>
        <taxon>Sophophora</taxon>
    </lineage>
</organism>
<feature type="domain" description="EF-hand" evidence="1">
    <location>
        <begin position="52"/>
        <end position="87"/>
    </location>
</feature>
<name>B4QEJ5_DROSI</name>